<evidence type="ECO:0000313" key="7">
    <source>
        <dbReference type="Proteomes" id="UP000823786"/>
    </source>
</evidence>
<dbReference type="PANTHER" id="PTHR30126:SF39">
    <property type="entry name" value="HTH-TYPE TRANSCRIPTIONAL REGULATOR CYSL"/>
    <property type="match status" value="1"/>
</dbReference>
<gene>
    <name evidence="6" type="ORF">J2Z75_001186</name>
</gene>
<keyword evidence="4" id="KW-0804">Transcription</keyword>
<comment type="caution">
    <text evidence="6">The sequence shown here is derived from an EMBL/GenBank/DDBJ whole genome shotgun (WGS) entry which is preliminary data.</text>
</comment>
<dbReference type="EMBL" id="JAGGJV010000002">
    <property type="protein sequence ID" value="MBP1857690.1"/>
    <property type="molecule type" value="Genomic_DNA"/>
</dbReference>
<accession>A0ABS4EIC0</accession>
<keyword evidence="2" id="KW-0805">Transcription regulation</keyword>
<name>A0ABS4EIC0_9HYPH</name>
<dbReference type="SUPFAM" id="SSF53850">
    <property type="entry name" value="Periplasmic binding protein-like II"/>
    <property type="match status" value="1"/>
</dbReference>
<evidence type="ECO:0000256" key="3">
    <source>
        <dbReference type="ARBA" id="ARBA00023125"/>
    </source>
</evidence>
<dbReference type="PANTHER" id="PTHR30126">
    <property type="entry name" value="HTH-TYPE TRANSCRIPTIONAL REGULATOR"/>
    <property type="match status" value="1"/>
</dbReference>
<keyword evidence="3 6" id="KW-0238">DNA-binding</keyword>
<dbReference type="RefSeq" id="WP_234937195.1">
    <property type="nucleotide sequence ID" value="NZ_JAGGJV010000002.1"/>
</dbReference>
<organism evidence="6 7">
    <name type="scientific">Rhizobium herbae</name>
    <dbReference type="NCBI Taxonomy" id="508661"/>
    <lineage>
        <taxon>Bacteria</taxon>
        <taxon>Pseudomonadati</taxon>
        <taxon>Pseudomonadota</taxon>
        <taxon>Alphaproteobacteria</taxon>
        <taxon>Hyphomicrobiales</taxon>
        <taxon>Rhizobiaceae</taxon>
        <taxon>Rhizobium/Agrobacterium group</taxon>
        <taxon>Rhizobium</taxon>
    </lineage>
</organism>
<evidence type="ECO:0000256" key="2">
    <source>
        <dbReference type="ARBA" id="ARBA00023015"/>
    </source>
</evidence>
<sequence length="308" mass="32560">MLKTFQTVARNRNISRSAEELHLSQSAVSDQVQSLEADLAAKLFVRSRSGLELTPAGQALIAYSEEILSLSEEARAAIASISGSKGETLNIGALQSIACTRLPGWLTTFGQANPAIAIRLVVRDSGDLMRQLKTGAIDAAFCFDRGVLGDSFAKRLIAAEPLVLITPANGQLASLSSTVAELASASFLATEAGCVYRSLFDQAFADAGMPSPKLAAEVGSIEAIARMVETGAGIGLVPRLAVADALQRGLIREMPWPGTKQAASLVMIWRRRRVQPPALKLLLAAASEGLDNLRSSGAHPRRAIPFPS</sequence>
<dbReference type="CDD" id="cd05466">
    <property type="entry name" value="PBP2_LTTR_substrate"/>
    <property type="match status" value="1"/>
</dbReference>
<reference evidence="6 7" key="1">
    <citation type="submission" date="2021-03" db="EMBL/GenBank/DDBJ databases">
        <title>Genomic Encyclopedia of Type Strains, Phase IV (KMG-IV): sequencing the most valuable type-strain genomes for metagenomic binning, comparative biology and taxonomic classification.</title>
        <authorList>
            <person name="Goeker M."/>
        </authorList>
    </citation>
    <scope>NUCLEOTIDE SEQUENCE [LARGE SCALE GENOMIC DNA]</scope>
    <source>
        <strain evidence="6 7">DSM 26427</strain>
    </source>
</reference>
<dbReference type="InterPro" id="IPR000847">
    <property type="entry name" value="LysR_HTH_N"/>
</dbReference>
<dbReference type="InterPro" id="IPR036390">
    <property type="entry name" value="WH_DNA-bd_sf"/>
</dbReference>
<evidence type="ECO:0000259" key="5">
    <source>
        <dbReference type="PROSITE" id="PS50931"/>
    </source>
</evidence>
<keyword evidence="7" id="KW-1185">Reference proteome</keyword>
<proteinExistence type="inferred from homology"/>
<dbReference type="PROSITE" id="PS50931">
    <property type="entry name" value="HTH_LYSR"/>
    <property type="match status" value="1"/>
</dbReference>
<dbReference type="Gene3D" id="1.10.10.10">
    <property type="entry name" value="Winged helix-like DNA-binding domain superfamily/Winged helix DNA-binding domain"/>
    <property type="match status" value="1"/>
</dbReference>
<dbReference type="GO" id="GO:0003677">
    <property type="term" value="F:DNA binding"/>
    <property type="evidence" value="ECO:0007669"/>
    <property type="project" value="UniProtKB-KW"/>
</dbReference>
<feature type="domain" description="HTH lysR-type" evidence="5">
    <location>
        <begin position="1"/>
        <end position="54"/>
    </location>
</feature>
<dbReference type="Gene3D" id="3.40.190.290">
    <property type="match status" value="1"/>
</dbReference>
<dbReference type="Pfam" id="PF03466">
    <property type="entry name" value="LysR_substrate"/>
    <property type="match status" value="1"/>
</dbReference>
<protein>
    <submittedName>
        <fullName evidence="6">DNA-binding transcriptional LysR family regulator</fullName>
    </submittedName>
</protein>
<comment type="similarity">
    <text evidence="1">Belongs to the LysR transcriptional regulatory family.</text>
</comment>
<evidence type="ECO:0000256" key="1">
    <source>
        <dbReference type="ARBA" id="ARBA00009437"/>
    </source>
</evidence>
<dbReference type="PRINTS" id="PR00039">
    <property type="entry name" value="HTHLYSR"/>
</dbReference>
<dbReference type="InterPro" id="IPR036388">
    <property type="entry name" value="WH-like_DNA-bd_sf"/>
</dbReference>
<dbReference type="Proteomes" id="UP000823786">
    <property type="component" value="Unassembled WGS sequence"/>
</dbReference>
<evidence type="ECO:0000256" key="4">
    <source>
        <dbReference type="ARBA" id="ARBA00023163"/>
    </source>
</evidence>
<dbReference type="InterPro" id="IPR005119">
    <property type="entry name" value="LysR_subst-bd"/>
</dbReference>
<dbReference type="Pfam" id="PF00126">
    <property type="entry name" value="HTH_1"/>
    <property type="match status" value="1"/>
</dbReference>
<dbReference type="SUPFAM" id="SSF46785">
    <property type="entry name" value="Winged helix' DNA-binding domain"/>
    <property type="match status" value="1"/>
</dbReference>
<evidence type="ECO:0000313" key="6">
    <source>
        <dbReference type="EMBL" id="MBP1857690.1"/>
    </source>
</evidence>